<protein>
    <submittedName>
        <fullName evidence="3">Uncharacterized protein</fullName>
    </submittedName>
</protein>
<dbReference type="PANTHER" id="PTHR33659:SF1">
    <property type="entry name" value="PROTEIN, PUTATIVE-RELATED"/>
    <property type="match status" value="1"/>
</dbReference>
<evidence type="ECO:0000256" key="1">
    <source>
        <dbReference type="SAM" id="Phobius"/>
    </source>
</evidence>
<keyword evidence="1" id="KW-1133">Transmembrane helix</keyword>
<evidence type="ECO:0000313" key="3">
    <source>
        <dbReference type="EMBL" id="KDO36070.1"/>
    </source>
</evidence>
<evidence type="ECO:0000313" key="4">
    <source>
        <dbReference type="Proteomes" id="UP000027120"/>
    </source>
</evidence>
<name>A0A067D3J8_CITSI</name>
<evidence type="ECO:0000256" key="2">
    <source>
        <dbReference type="SAM" id="SignalP"/>
    </source>
</evidence>
<feature type="signal peptide" evidence="2">
    <location>
        <begin position="1"/>
        <end position="26"/>
    </location>
</feature>
<feature type="transmembrane region" description="Helical" evidence="1">
    <location>
        <begin position="42"/>
        <end position="66"/>
    </location>
</feature>
<dbReference type="Proteomes" id="UP000027120">
    <property type="component" value="Unassembled WGS sequence"/>
</dbReference>
<keyword evidence="1" id="KW-0812">Transmembrane</keyword>
<feature type="chain" id="PRO_5001638327" evidence="2">
    <location>
        <begin position="27"/>
        <end position="68"/>
    </location>
</feature>
<dbReference type="EMBL" id="KK795991">
    <property type="protein sequence ID" value="KDO36070.1"/>
    <property type="molecule type" value="Genomic_DNA"/>
</dbReference>
<dbReference type="PANTHER" id="PTHR33659">
    <property type="entry name" value="PROTEIN, PUTATIVE-RELATED-RELATED"/>
    <property type="match status" value="1"/>
</dbReference>
<keyword evidence="4" id="KW-1185">Reference proteome</keyword>
<gene>
    <name evidence="3" type="ORF">CISIN_1g038546mg</name>
</gene>
<accession>A0A067D3J8</accession>
<reference evidence="3 4" key="1">
    <citation type="submission" date="2014-04" db="EMBL/GenBank/DDBJ databases">
        <authorList>
            <consortium name="International Citrus Genome Consortium"/>
            <person name="Gmitter F."/>
            <person name="Chen C."/>
            <person name="Farmerie W."/>
            <person name="Harkins T."/>
            <person name="Desany B."/>
            <person name="Mohiuddin M."/>
            <person name="Kodira C."/>
            <person name="Borodovsky M."/>
            <person name="Lomsadze A."/>
            <person name="Burns P."/>
            <person name="Jenkins J."/>
            <person name="Prochnik S."/>
            <person name="Shu S."/>
            <person name="Chapman J."/>
            <person name="Pitluck S."/>
            <person name="Schmutz J."/>
            <person name="Rokhsar D."/>
        </authorList>
    </citation>
    <scope>NUCLEOTIDE SEQUENCE</scope>
</reference>
<keyword evidence="1" id="KW-0472">Membrane</keyword>
<organism evidence="3 4">
    <name type="scientific">Citrus sinensis</name>
    <name type="common">Sweet orange</name>
    <name type="synonym">Citrus aurantium var. sinensis</name>
    <dbReference type="NCBI Taxonomy" id="2711"/>
    <lineage>
        <taxon>Eukaryota</taxon>
        <taxon>Viridiplantae</taxon>
        <taxon>Streptophyta</taxon>
        <taxon>Embryophyta</taxon>
        <taxon>Tracheophyta</taxon>
        <taxon>Spermatophyta</taxon>
        <taxon>Magnoliopsida</taxon>
        <taxon>eudicotyledons</taxon>
        <taxon>Gunneridae</taxon>
        <taxon>Pentapetalae</taxon>
        <taxon>rosids</taxon>
        <taxon>malvids</taxon>
        <taxon>Sapindales</taxon>
        <taxon>Rutaceae</taxon>
        <taxon>Aurantioideae</taxon>
        <taxon>Citrus</taxon>
    </lineage>
</organism>
<dbReference type="AlphaFoldDB" id="A0A067D3J8"/>
<sequence length="68" mass="6706">MGQISSLKSVVMVFVLAAFAMAAASAQSTEMAPAPSPSLDTGAASSLPVSGAVIASSLFVSLLALLKH</sequence>
<keyword evidence="2" id="KW-0732">Signal</keyword>
<proteinExistence type="predicted"/>